<dbReference type="OrthoDB" id="3213425at2"/>
<dbReference type="Gene3D" id="1.25.40.10">
    <property type="entry name" value="Tetratricopeptide repeat domain"/>
    <property type="match status" value="1"/>
</dbReference>
<sequence length="316" mass="33922">MAGLAISLPATTQPTLGQRLGMGDVHRLLERTARLRRLDDLLGGADTYRLYLNELTTTTELVRGAVCLPGVRKACTAVIAEQAQMVGWAAFDAGMHQEAKQHYEDSLAAAKEAKHAMLAGNALAFDAYLQVSVAKPDVSTAVASYATAAKQATPRVRALLLERMAWTHAVAGDAQATERALTEAAEVVRQAGDRPEPDWVFWVDEDEIRIMAGRCWTQLKRPLRAVPILEDVLGRYGDTHARDKAIYLTSLAHAYLDAGEIEQSAAVTERAASLANGIGSVRPAEKIGKVVQRLKPHGTLPAVANAIEAASLLASA</sequence>
<dbReference type="EMBL" id="CP016793">
    <property type="protein sequence ID" value="ANZ42711.1"/>
    <property type="molecule type" value="Genomic_DNA"/>
</dbReference>
<dbReference type="SUPFAM" id="SSF48452">
    <property type="entry name" value="TPR-like"/>
    <property type="match status" value="1"/>
</dbReference>
<dbReference type="Proteomes" id="UP000093053">
    <property type="component" value="Chromosome"/>
</dbReference>
<organism evidence="1 2">
    <name type="scientific">Lentzea guizhouensis</name>
    <dbReference type="NCBI Taxonomy" id="1586287"/>
    <lineage>
        <taxon>Bacteria</taxon>
        <taxon>Bacillati</taxon>
        <taxon>Actinomycetota</taxon>
        <taxon>Actinomycetes</taxon>
        <taxon>Pseudonocardiales</taxon>
        <taxon>Pseudonocardiaceae</taxon>
        <taxon>Lentzea</taxon>
    </lineage>
</organism>
<name>A0A1B2HYD7_9PSEU</name>
<gene>
    <name evidence="1" type="ORF">BBK82_13625</name>
</gene>
<evidence type="ECO:0000313" key="1">
    <source>
        <dbReference type="EMBL" id="ANZ42711.1"/>
    </source>
</evidence>
<keyword evidence="2" id="KW-1185">Reference proteome</keyword>
<dbReference type="STRING" id="1586287.BBK82_13625"/>
<dbReference type="InterPro" id="IPR011990">
    <property type="entry name" value="TPR-like_helical_dom_sf"/>
</dbReference>
<evidence type="ECO:0008006" key="3">
    <source>
        <dbReference type="Google" id="ProtNLM"/>
    </source>
</evidence>
<dbReference type="AlphaFoldDB" id="A0A1B2HYD7"/>
<evidence type="ECO:0000313" key="2">
    <source>
        <dbReference type="Proteomes" id="UP000093053"/>
    </source>
</evidence>
<dbReference type="KEGG" id="led:BBK82_13625"/>
<protein>
    <recommendedName>
        <fullName evidence="3">XRE family transcriptional regulator</fullName>
    </recommendedName>
</protein>
<reference evidence="1 2" key="1">
    <citation type="submission" date="2016-07" db="EMBL/GenBank/DDBJ databases">
        <title>Complete genome sequence of the Lentzea guizhouensis DHS C013.</title>
        <authorList>
            <person name="Cao C."/>
        </authorList>
    </citation>
    <scope>NUCLEOTIDE SEQUENCE [LARGE SCALE GENOMIC DNA]</scope>
    <source>
        <strain evidence="1 2">DHS C013</strain>
    </source>
</reference>
<accession>A0A1B2HYD7</accession>
<proteinExistence type="predicted"/>